<dbReference type="Proteomes" id="UP000198598">
    <property type="component" value="Unassembled WGS sequence"/>
</dbReference>
<dbReference type="OrthoDB" id="1346788at2"/>
<sequence length="195" mass="23032">MRRIIKSTQSKIIERQLTYKDGKNDELRQLLAAEQHSICAYTETYFGSSDDAHIEHFNPTLKNTLNDDYKNWFLVKSLWNTKKSKKWASYQPILHPTDEDLEKRILYFDGNYVAADPNDVEAQNLIRLLDLDNARLADQRKRYISSKKQQINNLNQPAQQYIDELIIEYPEGIYFIRALEEELDVKVNFDLVKTK</sequence>
<keyword evidence="2" id="KW-1185">Reference proteome</keyword>
<evidence type="ECO:0000313" key="2">
    <source>
        <dbReference type="Proteomes" id="UP000198598"/>
    </source>
</evidence>
<gene>
    <name evidence="1" type="ORF">SAMN05216167_10724</name>
</gene>
<reference evidence="1 2" key="1">
    <citation type="submission" date="2016-10" db="EMBL/GenBank/DDBJ databases">
        <authorList>
            <person name="de Groot N.N."/>
        </authorList>
    </citation>
    <scope>NUCLEOTIDE SEQUENCE [LARGE SCALE GENOMIC DNA]</scope>
    <source>
        <strain evidence="1 2">DSM 26130</strain>
    </source>
</reference>
<accession>A0A1I1V2T7</accession>
<dbReference type="RefSeq" id="WP_093828819.1">
    <property type="nucleotide sequence ID" value="NZ_FOLQ01000007.1"/>
</dbReference>
<dbReference type="EMBL" id="FOLQ01000007">
    <property type="protein sequence ID" value="SFD77326.1"/>
    <property type="molecule type" value="Genomic_DNA"/>
</dbReference>
<name>A0A1I1V2T7_9BACT</name>
<evidence type="ECO:0000313" key="1">
    <source>
        <dbReference type="EMBL" id="SFD77326.1"/>
    </source>
</evidence>
<protein>
    <submittedName>
        <fullName evidence="1">TIGR02646 family protein</fullName>
    </submittedName>
</protein>
<proteinExistence type="predicted"/>
<dbReference type="AlphaFoldDB" id="A0A1I1V2T7"/>
<dbReference type="STRING" id="662367.SAMN05216167_10724"/>
<organism evidence="1 2">
    <name type="scientific">Spirosoma endophyticum</name>
    <dbReference type="NCBI Taxonomy" id="662367"/>
    <lineage>
        <taxon>Bacteria</taxon>
        <taxon>Pseudomonadati</taxon>
        <taxon>Bacteroidota</taxon>
        <taxon>Cytophagia</taxon>
        <taxon>Cytophagales</taxon>
        <taxon>Cytophagaceae</taxon>
        <taxon>Spirosoma</taxon>
    </lineage>
</organism>